<comment type="caution">
    <text evidence="4">The sequence shown here is derived from an EMBL/GenBank/DDBJ whole genome shotgun (WGS) entry which is preliminary data.</text>
</comment>
<dbReference type="Gene3D" id="2.60.40.1630">
    <property type="entry name" value="bacillus anthracis domain"/>
    <property type="match status" value="1"/>
</dbReference>
<feature type="domain" description="DUF4179" evidence="2">
    <location>
        <begin position="47"/>
        <end position="130"/>
    </location>
</feature>
<name>A0A7Y0HRK7_9CLOT</name>
<sequence length="446" mass="49856">MKDIYEILNDVDIDEKEFEEACVSKEDKDRIKLNLRKTITKKKLSCKKKAVIAATLTFIICSSVISVNPALANEIPVIGDLLNKNLISVNKHYKDYIDVIGKTKSDKGIDITFENAIADDNELFLSFTLKNNNEEIKNNYSNALMIPTSLKVNGEKLDINFGPSWEVIDNNTIRVLQKIRWSQYEKKDKMNIDIGIDELYGKKGNWGVSFSVDKSKLVQKTVQYKVNKKIDINGIEGKIDTVKVSPLTVSINGTGDINKTAEKGQFVDFIALDDKGCGLLWNGSGNEGSGNSSTWSTGFINTENSSNLTIIPVYRGKQEENKLSAVKLNVTTAAKPLVLNINADRSIRVKDYFIEGDYLVIKYAQQYNGKEALSNVLDTPIYLTVDGTEMKEAVDDAAKSIRNKYDNNTQPVSVYKIGKSRDIMLGTYDGFNLTIMKDKSITVKTK</sequence>
<evidence type="ECO:0000256" key="1">
    <source>
        <dbReference type="SAM" id="Phobius"/>
    </source>
</evidence>
<accession>A0A7Y0HRK7</accession>
<protein>
    <submittedName>
        <fullName evidence="4">DUF4179 domain-containing protein</fullName>
    </submittedName>
</protein>
<keyword evidence="1" id="KW-1133">Transmembrane helix</keyword>
<organism evidence="4 5">
    <name type="scientific">Clostridium muellerianum</name>
    <dbReference type="NCBI Taxonomy" id="2716538"/>
    <lineage>
        <taxon>Bacteria</taxon>
        <taxon>Bacillati</taxon>
        <taxon>Bacillota</taxon>
        <taxon>Clostridia</taxon>
        <taxon>Eubacteriales</taxon>
        <taxon>Clostridiaceae</taxon>
        <taxon>Clostridium</taxon>
    </lineage>
</organism>
<dbReference type="Proteomes" id="UP000537131">
    <property type="component" value="Unassembled WGS sequence"/>
</dbReference>
<reference evidence="4 5" key="1">
    <citation type="submission" date="2020-04" db="EMBL/GenBank/DDBJ databases">
        <authorList>
            <person name="Doyle D.A."/>
        </authorList>
    </citation>
    <scope>NUCLEOTIDE SEQUENCE [LARGE SCALE GENOMIC DNA]</scope>
    <source>
        <strain evidence="4 5">P21</strain>
    </source>
</reference>
<feature type="domain" description="DUF5643" evidence="3">
    <location>
        <begin position="223"/>
        <end position="321"/>
    </location>
</feature>
<evidence type="ECO:0000259" key="2">
    <source>
        <dbReference type="Pfam" id="PF13786"/>
    </source>
</evidence>
<evidence type="ECO:0000313" key="5">
    <source>
        <dbReference type="Proteomes" id="UP000537131"/>
    </source>
</evidence>
<dbReference type="Pfam" id="PF13786">
    <property type="entry name" value="DUF4179"/>
    <property type="match status" value="1"/>
</dbReference>
<dbReference type="AlphaFoldDB" id="A0A7Y0HRK7"/>
<dbReference type="EMBL" id="JABBNI010000058">
    <property type="protein sequence ID" value="NMM64953.1"/>
    <property type="molecule type" value="Genomic_DNA"/>
</dbReference>
<keyword evidence="1" id="KW-0812">Transmembrane</keyword>
<reference evidence="4 5" key="2">
    <citation type="submission" date="2020-06" db="EMBL/GenBank/DDBJ databases">
        <title>Complete Genome Sequence of Clostridium muelleri sp. nov. P21T, an Acid-Alcohol Producing Acetogen Isolated from Old Hay.</title>
        <authorList>
            <person name="Duncan K.E."/>
            <person name="Tanner R.S."/>
        </authorList>
    </citation>
    <scope>NUCLEOTIDE SEQUENCE [LARGE SCALE GENOMIC DNA]</scope>
    <source>
        <strain evidence="4 5">P21</strain>
    </source>
</reference>
<dbReference type="InterPro" id="IPR040680">
    <property type="entry name" value="DUF5643"/>
</dbReference>
<proteinExistence type="predicted"/>
<evidence type="ECO:0000313" key="4">
    <source>
        <dbReference type="EMBL" id="NMM64953.1"/>
    </source>
</evidence>
<evidence type="ECO:0000259" key="3">
    <source>
        <dbReference type="Pfam" id="PF18705"/>
    </source>
</evidence>
<dbReference type="InterPro" id="IPR025436">
    <property type="entry name" value="DUF4179"/>
</dbReference>
<keyword evidence="5" id="KW-1185">Reference proteome</keyword>
<keyword evidence="1" id="KW-0472">Membrane</keyword>
<dbReference type="RefSeq" id="WP_169299538.1">
    <property type="nucleotide sequence ID" value="NZ_JABBNI010000058.1"/>
</dbReference>
<feature type="transmembrane region" description="Helical" evidence="1">
    <location>
        <begin position="50"/>
        <end position="71"/>
    </location>
</feature>
<gene>
    <name evidence="4" type="ORF">HBE96_20390</name>
</gene>
<dbReference type="Pfam" id="PF18705">
    <property type="entry name" value="DUF5643"/>
    <property type="match status" value="1"/>
</dbReference>